<evidence type="ECO:0000313" key="7">
    <source>
        <dbReference type="EMBL" id="MEC3939533.1"/>
    </source>
</evidence>
<reference evidence="7 8" key="1">
    <citation type="submission" date="2024-01" db="EMBL/GenBank/DDBJ databases">
        <title>Comparative Genomics of Leclercia adecarboxylata Strains Isolated from Several Sources.</title>
        <authorList>
            <person name="Yescas-Zazueta V."/>
            <person name="Balbuena-Alonso M.G."/>
            <person name="Valencia D."/>
            <person name="Mendez-Pfeiffer P.A."/>
            <person name="Ballesteros-Monrreal M.G."/>
            <person name="Rocha-Gracia R.D.C."/>
            <person name="Barrios-Villa E."/>
        </authorList>
    </citation>
    <scope>NUCLEOTIDE SEQUENCE [LARGE SCALE GENOMIC DNA]</scope>
    <source>
        <strain evidence="7 8">33MEM</strain>
    </source>
</reference>
<keyword evidence="3" id="KW-0862">Zinc</keyword>
<dbReference type="Gene3D" id="3.30.420.40">
    <property type="match status" value="2"/>
</dbReference>
<comment type="catalytic activity">
    <reaction evidence="6">
        <text>D-fructose + ATP = D-fructose 6-phosphate + ADP + H(+)</text>
        <dbReference type="Rhea" id="RHEA:16125"/>
        <dbReference type="ChEBI" id="CHEBI:15378"/>
        <dbReference type="ChEBI" id="CHEBI:30616"/>
        <dbReference type="ChEBI" id="CHEBI:37721"/>
        <dbReference type="ChEBI" id="CHEBI:61527"/>
        <dbReference type="ChEBI" id="CHEBI:456216"/>
        <dbReference type="EC" id="2.7.1.4"/>
    </reaction>
</comment>
<evidence type="ECO:0000256" key="1">
    <source>
        <dbReference type="ARBA" id="ARBA00001946"/>
    </source>
</evidence>
<dbReference type="PANTHER" id="PTHR42742:SF3">
    <property type="entry name" value="FRUCTOKINASE"/>
    <property type="match status" value="1"/>
</dbReference>
<name>A0ABU6ID88_9ENTR</name>
<evidence type="ECO:0000256" key="4">
    <source>
        <dbReference type="ARBA" id="ARBA00022842"/>
    </source>
</evidence>
<evidence type="ECO:0000256" key="5">
    <source>
        <dbReference type="ARBA" id="ARBA00038887"/>
    </source>
</evidence>
<feature type="non-terminal residue" evidence="7">
    <location>
        <position position="156"/>
    </location>
</feature>
<evidence type="ECO:0000256" key="6">
    <source>
        <dbReference type="ARBA" id="ARBA00048451"/>
    </source>
</evidence>
<dbReference type="InterPro" id="IPR051804">
    <property type="entry name" value="Carb_Metab_Reg_Kinase/Isom"/>
</dbReference>
<dbReference type="EC" id="2.7.1.4" evidence="5"/>
<evidence type="ECO:0000256" key="3">
    <source>
        <dbReference type="ARBA" id="ARBA00022833"/>
    </source>
</evidence>
<keyword evidence="2" id="KW-0479">Metal-binding</keyword>
<dbReference type="EMBL" id="JAYMCU010000207">
    <property type="protein sequence ID" value="MEC3939533.1"/>
    <property type="molecule type" value="Genomic_DNA"/>
</dbReference>
<evidence type="ECO:0000256" key="2">
    <source>
        <dbReference type="ARBA" id="ARBA00022723"/>
    </source>
</evidence>
<comment type="caution">
    <text evidence="7">The sequence shown here is derived from an EMBL/GenBank/DDBJ whole genome shotgun (WGS) entry which is preliminary data.</text>
</comment>
<dbReference type="InterPro" id="IPR000600">
    <property type="entry name" value="ROK"/>
</dbReference>
<keyword evidence="8" id="KW-1185">Reference proteome</keyword>
<keyword evidence="4" id="KW-0460">Magnesium</keyword>
<proteinExistence type="predicted"/>
<dbReference type="Proteomes" id="UP001357437">
    <property type="component" value="Unassembled WGS sequence"/>
</dbReference>
<accession>A0ABU6ID88</accession>
<protein>
    <recommendedName>
        <fullName evidence="5">fructokinase</fullName>
        <ecNumber evidence="5">2.7.1.4</ecNumber>
    </recommendedName>
</protein>
<dbReference type="Pfam" id="PF00480">
    <property type="entry name" value="ROK"/>
    <property type="match status" value="1"/>
</dbReference>
<dbReference type="SUPFAM" id="SSF53067">
    <property type="entry name" value="Actin-like ATPase domain"/>
    <property type="match status" value="2"/>
</dbReference>
<gene>
    <name evidence="7" type="ORF">VOF76_25875</name>
</gene>
<dbReference type="PANTHER" id="PTHR42742">
    <property type="entry name" value="TRANSCRIPTIONAL REPRESSOR MPRA"/>
    <property type="match status" value="1"/>
</dbReference>
<sequence>MTEKLLGSIEAGGTKFVCGVGTDDLTIVERVSFPTTTPEETMKKVIEFFQQYPLKAIGIGSFGPIDLHVASPPYGYITSTPKLAWRNFDLLGIMKQHFDVPMAWTTDVNAAAYGEYVAGNGQHTSSCVYYTIGTGVGAGAIQNGEFIEGFSHPEMG</sequence>
<evidence type="ECO:0000313" key="8">
    <source>
        <dbReference type="Proteomes" id="UP001357437"/>
    </source>
</evidence>
<comment type="cofactor">
    <cofactor evidence="1">
        <name>Mg(2+)</name>
        <dbReference type="ChEBI" id="CHEBI:18420"/>
    </cofactor>
</comment>
<dbReference type="InterPro" id="IPR043129">
    <property type="entry name" value="ATPase_NBD"/>
</dbReference>
<organism evidence="7 8">
    <name type="scientific">Leclercia adecarboxylata</name>
    <dbReference type="NCBI Taxonomy" id="83655"/>
    <lineage>
        <taxon>Bacteria</taxon>
        <taxon>Pseudomonadati</taxon>
        <taxon>Pseudomonadota</taxon>
        <taxon>Gammaproteobacteria</taxon>
        <taxon>Enterobacterales</taxon>
        <taxon>Enterobacteriaceae</taxon>
        <taxon>Leclercia</taxon>
    </lineage>
</organism>